<evidence type="ECO:0000313" key="6">
    <source>
        <dbReference type="EMBL" id="NHN89160.1"/>
    </source>
</evidence>
<dbReference type="PANTHER" id="PTHR36116:SF1">
    <property type="entry name" value="UPF0060 MEMBRANE PROTEIN YNFA"/>
    <property type="match status" value="1"/>
</dbReference>
<keyword evidence="7" id="KW-1185">Reference proteome</keyword>
<feature type="transmembrane region" description="Helical" evidence="5">
    <location>
        <begin position="59"/>
        <end position="78"/>
    </location>
</feature>
<comment type="similarity">
    <text evidence="5">Belongs to the UPF0060 family.</text>
</comment>
<feature type="transmembrane region" description="Helical" evidence="5">
    <location>
        <begin position="32"/>
        <end position="53"/>
    </location>
</feature>
<keyword evidence="1 5" id="KW-1003">Cell membrane</keyword>
<dbReference type="PANTHER" id="PTHR36116">
    <property type="entry name" value="UPF0060 MEMBRANE PROTEIN YNFA"/>
    <property type="match status" value="1"/>
</dbReference>
<dbReference type="InterPro" id="IPR003844">
    <property type="entry name" value="UPF0060"/>
</dbReference>
<dbReference type="Proteomes" id="UP000631653">
    <property type="component" value="Unassembled WGS sequence"/>
</dbReference>
<feature type="transmembrane region" description="Helical" evidence="5">
    <location>
        <begin position="85"/>
        <end position="104"/>
    </location>
</feature>
<evidence type="ECO:0000256" key="5">
    <source>
        <dbReference type="HAMAP-Rule" id="MF_00010"/>
    </source>
</evidence>
<keyword evidence="3 5" id="KW-1133">Transmembrane helix</keyword>
<evidence type="ECO:0000256" key="2">
    <source>
        <dbReference type="ARBA" id="ARBA00022692"/>
    </source>
</evidence>
<evidence type="ECO:0000256" key="4">
    <source>
        <dbReference type="ARBA" id="ARBA00023136"/>
    </source>
</evidence>
<sequence>MMTAALYIVAAFVEIAGCFSFWAWLRMGRTPLWLLPGCLSLVLFAWLLTFSSADNAGRAYAIYGGVYIVASFCWSWAVEGIRPDQWDVIGSVICLLGAGLILFGPRTA</sequence>
<comment type="caution">
    <text evidence="6">The sequence shown here is derived from an EMBL/GenBank/DDBJ whole genome shotgun (WGS) entry which is preliminary data.</text>
</comment>
<evidence type="ECO:0000313" key="7">
    <source>
        <dbReference type="Proteomes" id="UP000631653"/>
    </source>
</evidence>
<proteinExistence type="inferred from homology"/>
<keyword evidence="2 5" id="KW-0812">Transmembrane</keyword>
<gene>
    <name evidence="6" type="ORF">GOB81_11040</name>
</gene>
<accession>A0ABX0K1N5</accession>
<feature type="transmembrane region" description="Helical" evidence="5">
    <location>
        <begin position="6"/>
        <end position="25"/>
    </location>
</feature>
<dbReference type="EMBL" id="WOSY01000009">
    <property type="protein sequence ID" value="NHN89160.1"/>
    <property type="molecule type" value="Genomic_DNA"/>
</dbReference>
<protein>
    <submittedName>
        <fullName evidence="6">YnfA family protein</fullName>
    </submittedName>
</protein>
<dbReference type="SUPFAM" id="SSF103481">
    <property type="entry name" value="Multidrug resistance efflux transporter EmrE"/>
    <property type="match status" value="1"/>
</dbReference>
<dbReference type="Pfam" id="PF02694">
    <property type="entry name" value="UPF0060"/>
    <property type="match status" value="1"/>
</dbReference>
<dbReference type="InterPro" id="IPR037185">
    <property type="entry name" value="EmrE-like"/>
</dbReference>
<dbReference type="HAMAP" id="MF_00010">
    <property type="entry name" value="UPF0060"/>
    <property type="match status" value="1"/>
</dbReference>
<organism evidence="6 7">
    <name type="scientific">Acetobacter conturbans</name>
    <dbReference type="NCBI Taxonomy" id="1737472"/>
    <lineage>
        <taxon>Bacteria</taxon>
        <taxon>Pseudomonadati</taxon>
        <taxon>Pseudomonadota</taxon>
        <taxon>Alphaproteobacteria</taxon>
        <taxon>Acetobacterales</taxon>
        <taxon>Acetobacteraceae</taxon>
        <taxon>Acetobacter</taxon>
    </lineage>
</organism>
<evidence type="ECO:0000256" key="1">
    <source>
        <dbReference type="ARBA" id="ARBA00022475"/>
    </source>
</evidence>
<dbReference type="NCBIfam" id="NF002586">
    <property type="entry name" value="PRK02237.1"/>
    <property type="match status" value="1"/>
</dbReference>
<name>A0ABX0K1N5_9PROT</name>
<comment type="subcellular location">
    <subcellularLocation>
        <location evidence="5">Cell membrane</location>
        <topology evidence="5">Multi-pass membrane protein</topology>
    </subcellularLocation>
</comment>
<dbReference type="RefSeq" id="WP_173570469.1">
    <property type="nucleotide sequence ID" value="NZ_WOSY01000009.1"/>
</dbReference>
<reference evidence="6 7" key="1">
    <citation type="journal article" date="2020" name="Int. J. Syst. Evol. Microbiol.">
        <title>Novel acetic acid bacteria from cider fermentations: Acetobacter conturbans sp. nov. and Acetobacter fallax sp. nov.</title>
        <authorList>
            <person name="Sombolestani A.S."/>
            <person name="Cleenwerck I."/>
            <person name="Cnockaert M."/>
            <person name="Borremans W."/>
            <person name="Wieme A.D."/>
            <person name="De Vuyst L."/>
            <person name="Vandamme P."/>
        </authorList>
    </citation>
    <scope>NUCLEOTIDE SEQUENCE [LARGE SCALE GENOMIC DNA]</scope>
    <source>
        <strain evidence="6 7">LMG 1627</strain>
    </source>
</reference>
<evidence type="ECO:0000256" key="3">
    <source>
        <dbReference type="ARBA" id="ARBA00022989"/>
    </source>
</evidence>
<keyword evidence="4 5" id="KW-0472">Membrane</keyword>